<evidence type="ECO:0000313" key="1">
    <source>
        <dbReference type="EMBL" id="MBU2666196.1"/>
    </source>
</evidence>
<organism evidence="1 2">
    <name type="scientific">Paractinoplanes bogorensis</name>
    <dbReference type="NCBI Taxonomy" id="1610840"/>
    <lineage>
        <taxon>Bacteria</taxon>
        <taxon>Bacillati</taxon>
        <taxon>Actinomycetota</taxon>
        <taxon>Actinomycetes</taxon>
        <taxon>Micromonosporales</taxon>
        <taxon>Micromonosporaceae</taxon>
        <taxon>Paractinoplanes</taxon>
    </lineage>
</organism>
<sequence>MPSYLLHNRHAADDCGVVFAAFRGFPSPLRHATALSSCRTGGHEIWWQATAPDPQAALRQLPRFVATATTAIRIERLDTP</sequence>
<gene>
    <name evidence="1" type="ORF">KOI35_22095</name>
</gene>
<evidence type="ECO:0000313" key="2">
    <source>
        <dbReference type="Proteomes" id="UP001519654"/>
    </source>
</evidence>
<reference evidence="1 2" key="1">
    <citation type="submission" date="2021-06" db="EMBL/GenBank/DDBJ databases">
        <title>Actinoplanes lichenicola sp. nov., and Actinoplanes ovalisporus sp. nov., isolated from lichen in Thailand.</title>
        <authorList>
            <person name="Saeng-In P."/>
            <person name="Kanchanasin P."/>
            <person name="Yuki M."/>
            <person name="Kudo T."/>
            <person name="Ohkuma M."/>
            <person name="Phongsopitanun W."/>
            <person name="Tanasupawat S."/>
        </authorList>
    </citation>
    <scope>NUCLEOTIDE SEQUENCE [LARGE SCALE GENOMIC DNA]</scope>
    <source>
        <strain evidence="1 2">NBRC 110975</strain>
    </source>
</reference>
<accession>A0ABS5YSA3</accession>
<comment type="caution">
    <text evidence="1">The sequence shown here is derived from an EMBL/GenBank/DDBJ whole genome shotgun (WGS) entry which is preliminary data.</text>
</comment>
<protein>
    <submittedName>
        <fullName evidence="1">Uncharacterized protein</fullName>
    </submittedName>
</protein>
<dbReference type="EMBL" id="JAHKKG010000006">
    <property type="protein sequence ID" value="MBU2666196.1"/>
    <property type="molecule type" value="Genomic_DNA"/>
</dbReference>
<dbReference type="RefSeq" id="WP_215789382.1">
    <property type="nucleotide sequence ID" value="NZ_JAHKKG010000006.1"/>
</dbReference>
<dbReference type="Proteomes" id="UP001519654">
    <property type="component" value="Unassembled WGS sequence"/>
</dbReference>
<keyword evidence="2" id="KW-1185">Reference proteome</keyword>
<proteinExistence type="predicted"/>
<name>A0ABS5YSA3_9ACTN</name>